<dbReference type="AlphaFoldDB" id="A0A943M0A8"/>
<dbReference type="InterPro" id="IPR016142">
    <property type="entry name" value="Citrate_synth-like_lrg_a-sub"/>
</dbReference>
<accession>A0A943M0A8</accession>
<dbReference type="GO" id="GO:0046912">
    <property type="term" value="F:acyltransferase activity, acyl groups converted into alkyl on transfer"/>
    <property type="evidence" value="ECO:0007669"/>
    <property type="project" value="InterPro"/>
</dbReference>
<protein>
    <submittedName>
        <fullName evidence="3">Citrate synthase</fullName>
    </submittedName>
</protein>
<dbReference type="Proteomes" id="UP000703822">
    <property type="component" value="Unassembled WGS sequence"/>
</dbReference>
<evidence type="ECO:0000313" key="4">
    <source>
        <dbReference type="Proteomes" id="UP000703822"/>
    </source>
</evidence>
<keyword evidence="2" id="KW-0808">Transferase</keyword>
<comment type="similarity">
    <text evidence="1">Belongs to the citrate synthase family.</text>
</comment>
<dbReference type="SUPFAM" id="SSF48256">
    <property type="entry name" value="Citrate synthase"/>
    <property type="match status" value="1"/>
</dbReference>
<dbReference type="PANTHER" id="PTHR11739:SF4">
    <property type="entry name" value="CITRATE SYNTHASE, PEROXISOMAL"/>
    <property type="match status" value="1"/>
</dbReference>
<dbReference type="InterPro" id="IPR036969">
    <property type="entry name" value="Citrate_synthase_sf"/>
</dbReference>
<dbReference type="InterPro" id="IPR002020">
    <property type="entry name" value="Citrate_synthase"/>
</dbReference>
<proteinExistence type="inferred from homology"/>
<comment type="caution">
    <text evidence="3">The sequence shown here is derived from an EMBL/GenBank/DDBJ whole genome shotgun (WGS) entry which is preliminary data.</text>
</comment>
<organism evidence="3 4">
    <name type="scientific">Streptococcus vestibularis</name>
    <dbReference type="NCBI Taxonomy" id="1343"/>
    <lineage>
        <taxon>Bacteria</taxon>
        <taxon>Bacillati</taxon>
        <taxon>Bacillota</taxon>
        <taxon>Bacilli</taxon>
        <taxon>Lactobacillales</taxon>
        <taxon>Streptococcaceae</taxon>
        <taxon>Streptococcus</taxon>
    </lineage>
</organism>
<dbReference type="GO" id="GO:0006099">
    <property type="term" value="P:tricarboxylic acid cycle"/>
    <property type="evidence" value="ECO:0007669"/>
    <property type="project" value="TreeGrafter"/>
</dbReference>
<dbReference type="EMBL" id="JAHAGS010000237">
    <property type="protein sequence ID" value="MBS6098398.1"/>
    <property type="molecule type" value="Genomic_DNA"/>
</dbReference>
<reference evidence="3" key="1">
    <citation type="submission" date="2021-05" db="EMBL/GenBank/DDBJ databases">
        <title>Infant gut strain persistence is associated with maternal origin, phylogeny, and functional potential including surface adhesion and iron acquisition.</title>
        <authorList>
            <person name="Lou Y.C."/>
        </authorList>
    </citation>
    <scope>NUCLEOTIDE SEQUENCE</scope>
    <source>
        <strain evidence="3">L3_122_031G1_dasL3_122_031G1_maxbin2.maxbin.025s ta_sub</strain>
    </source>
</reference>
<dbReference type="GO" id="GO:0005829">
    <property type="term" value="C:cytosol"/>
    <property type="evidence" value="ECO:0007669"/>
    <property type="project" value="TreeGrafter"/>
</dbReference>
<dbReference type="GO" id="GO:0005975">
    <property type="term" value="P:carbohydrate metabolic process"/>
    <property type="evidence" value="ECO:0007669"/>
    <property type="project" value="TreeGrafter"/>
</dbReference>
<name>A0A943M0A8_STRVE</name>
<evidence type="ECO:0000256" key="1">
    <source>
        <dbReference type="ARBA" id="ARBA00010566"/>
    </source>
</evidence>
<dbReference type="Gene3D" id="1.10.580.10">
    <property type="entry name" value="Citrate Synthase, domain 1"/>
    <property type="match status" value="1"/>
</dbReference>
<feature type="non-terminal residue" evidence="3">
    <location>
        <position position="83"/>
    </location>
</feature>
<gene>
    <name evidence="3" type="ORF">KH901_08150</name>
</gene>
<dbReference type="Pfam" id="PF00285">
    <property type="entry name" value="Citrate_synt"/>
    <property type="match status" value="1"/>
</dbReference>
<dbReference type="PANTHER" id="PTHR11739">
    <property type="entry name" value="CITRATE SYNTHASE"/>
    <property type="match status" value="1"/>
</dbReference>
<evidence type="ECO:0000256" key="2">
    <source>
        <dbReference type="ARBA" id="ARBA00022679"/>
    </source>
</evidence>
<evidence type="ECO:0000313" key="3">
    <source>
        <dbReference type="EMBL" id="MBS6098398.1"/>
    </source>
</evidence>
<sequence>MTTVEINGLKDMIACNTRISSIIDDHLSYSGYDISEFMDNKASFEEVIYLLWNGHLPTQMELKYFEAELRKNYDISDAVEQCI</sequence>